<gene>
    <name evidence="2" type="ORF">HPP92_017865</name>
</gene>
<organism evidence="2 3">
    <name type="scientific">Vanilla planifolia</name>
    <name type="common">Vanilla</name>
    <dbReference type="NCBI Taxonomy" id="51239"/>
    <lineage>
        <taxon>Eukaryota</taxon>
        <taxon>Viridiplantae</taxon>
        <taxon>Streptophyta</taxon>
        <taxon>Embryophyta</taxon>
        <taxon>Tracheophyta</taxon>
        <taxon>Spermatophyta</taxon>
        <taxon>Magnoliopsida</taxon>
        <taxon>Liliopsida</taxon>
        <taxon>Asparagales</taxon>
        <taxon>Orchidaceae</taxon>
        <taxon>Vanilloideae</taxon>
        <taxon>Vanilleae</taxon>
        <taxon>Vanilla</taxon>
    </lineage>
</organism>
<protein>
    <recommendedName>
        <fullName evidence="4">rRNA-processing protein FYV7</fullName>
    </recommendedName>
</protein>
<keyword evidence="3" id="KW-1185">Reference proteome</keyword>
<dbReference type="AlphaFoldDB" id="A0A835UMT1"/>
<feature type="region of interest" description="Disordered" evidence="1">
    <location>
        <begin position="1"/>
        <end position="32"/>
    </location>
</feature>
<evidence type="ECO:0000313" key="3">
    <source>
        <dbReference type="Proteomes" id="UP000636800"/>
    </source>
</evidence>
<dbReference type="InterPro" id="IPR013730">
    <property type="entry name" value="Fyv7/TAP26"/>
</dbReference>
<proteinExistence type="predicted"/>
<comment type="caution">
    <text evidence="2">The sequence shown here is derived from an EMBL/GenBank/DDBJ whole genome shotgun (WGS) entry which is preliminary data.</text>
</comment>
<accession>A0A835UMT1</accession>
<name>A0A835UMT1_VANPL</name>
<feature type="compositionally biased region" description="Basic and acidic residues" evidence="1">
    <location>
        <begin position="1"/>
        <end position="19"/>
    </location>
</feature>
<dbReference type="EMBL" id="JADCNL010000009">
    <property type="protein sequence ID" value="KAG0466285.1"/>
    <property type="molecule type" value="Genomic_DNA"/>
</dbReference>
<evidence type="ECO:0000313" key="2">
    <source>
        <dbReference type="EMBL" id="KAG0466285.1"/>
    </source>
</evidence>
<feature type="region of interest" description="Disordered" evidence="1">
    <location>
        <begin position="98"/>
        <end position="172"/>
    </location>
</feature>
<dbReference type="PANTHER" id="PTHR15657:SF1">
    <property type="entry name" value="THYROID TRANSCRIPTION FACTOR 1-ASSOCIATED PROTEIN 26"/>
    <property type="match status" value="1"/>
</dbReference>
<evidence type="ECO:0008006" key="4">
    <source>
        <dbReference type="Google" id="ProtNLM"/>
    </source>
</evidence>
<dbReference type="Proteomes" id="UP000636800">
    <property type="component" value="Unassembled WGS sequence"/>
</dbReference>
<reference evidence="2 3" key="1">
    <citation type="journal article" date="2020" name="Nat. Food">
        <title>A phased Vanilla planifolia genome enables genetic improvement of flavour and production.</title>
        <authorList>
            <person name="Hasing T."/>
            <person name="Tang H."/>
            <person name="Brym M."/>
            <person name="Khazi F."/>
            <person name="Huang T."/>
            <person name="Chambers A.H."/>
        </authorList>
    </citation>
    <scope>NUCLEOTIDE SEQUENCE [LARGE SCALE GENOMIC DNA]</scope>
    <source>
        <tissue evidence="2">Leaf</tissue>
    </source>
</reference>
<dbReference type="GO" id="GO:0005634">
    <property type="term" value="C:nucleus"/>
    <property type="evidence" value="ECO:0007669"/>
    <property type="project" value="TreeGrafter"/>
</dbReference>
<feature type="compositionally biased region" description="Basic and acidic residues" evidence="1">
    <location>
        <begin position="123"/>
        <end position="166"/>
    </location>
</feature>
<dbReference type="PANTHER" id="PTHR15657">
    <property type="entry name" value="THYROID TRANSCRIPTION FACTOR 1-ASSOCIATED PROTEIN 26"/>
    <property type="match status" value="1"/>
</dbReference>
<dbReference type="Pfam" id="PF08524">
    <property type="entry name" value="rRNA_processing"/>
    <property type="match status" value="1"/>
</dbReference>
<evidence type="ECO:0000256" key="1">
    <source>
        <dbReference type="SAM" id="MobiDB-lite"/>
    </source>
</evidence>
<sequence length="193" mass="22715">MKTHKQVEDVGRSRKDRTSNRKKNEKRNGERALSWEAFANAKSRPSSYNPSLIEKQKEFYRNAKFIRKFKRSIKGDIHLVEQQLPNIEASTVITLHDGNEEEIETKSRRNGRRKRSSLSALGKEVDEKRAEAEKARKEREAVLQAKKDERAKAEAKRKCRREEMSKKTRYGQPVMKYRIQHLLEVLQEDPNHS</sequence>